<evidence type="ECO:0000313" key="3">
    <source>
        <dbReference type="Proteomes" id="UP000238649"/>
    </source>
</evidence>
<dbReference type="Proteomes" id="UP000238649">
    <property type="component" value="Unassembled WGS sequence"/>
</dbReference>
<reference evidence="2 3" key="1">
    <citation type="submission" date="2017-09" db="EMBL/GenBank/DDBJ databases">
        <title>Reassesment of A. cryaerophilus.</title>
        <authorList>
            <person name="Perez-Cataluna A."/>
            <person name="Collado L."/>
            <person name="Salgado O."/>
            <person name="Lefinanco V."/>
            <person name="Figueras M.J."/>
        </authorList>
    </citation>
    <scope>NUCLEOTIDE SEQUENCE [LARGE SCALE GENOMIC DNA]</scope>
    <source>
        <strain evidence="2 3">LMG 9871</strain>
    </source>
</reference>
<proteinExistence type="predicted"/>
<comment type="caution">
    <text evidence="2">The sequence shown here is derived from an EMBL/GenBank/DDBJ whole genome shotgun (WGS) entry which is preliminary data.</text>
</comment>
<dbReference type="Gene3D" id="3.90.320.10">
    <property type="match status" value="1"/>
</dbReference>
<protein>
    <recommendedName>
        <fullName evidence="1">DUF2779 domain-containing protein</fullName>
    </recommendedName>
</protein>
<organism evidence="2 3">
    <name type="scientific">Aliarcobacter cryaerophilus</name>
    <dbReference type="NCBI Taxonomy" id="28198"/>
    <lineage>
        <taxon>Bacteria</taxon>
        <taxon>Pseudomonadati</taxon>
        <taxon>Campylobacterota</taxon>
        <taxon>Epsilonproteobacteria</taxon>
        <taxon>Campylobacterales</taxon>
        <taxon>Arcobacteraceae</taxon>
        <taxon>Aliarcobacter</taxon>
    </lineage>
</organism>
<accession>A0A2S9SPQ7</accession>
<gene>
    <name evidence="2" type="ORF">CJ671_08980</name>
</gene>
<dbReference type="InterPro" id="IPR021301">
    <property type="entry name" value="DUF2779"/>
</dbReference>
<dbReference type="AlphaFoldDB" id="A0A2S9SPQ7"/>
<sequence>MPLSKSQYIRGLQCHKSLWLYKNKPELRDTPNQAQESLFNTGFDVGDLAKQLFPHGVEIEFDSSNFDGMVVKTKDLIKNGCEVIYEATFKEKGIFAMADILVKNQDSWDIYEVKASTNVKEYHLNDASVQWYSLSNAINLNKVYIVHINNSYERNGSLDIKNLFSIVDITEEVQNRQYQIPFNIEQMDLILKDNMPNIDIGTHCSNPYSCDFESHCWEHIPYPSVFNLYWMNSSKKFEMYYKGIVNYEDIPLDFALNTTQKLQVETFKSNEPYIDKSIIKDFIEIVKFPINFFDFETFQNAIPRFDKQRPYMQIPFQYSLHILHEDGRLEHKEFLGDENSDPRDALINQMLNDIYLTGSIMAYNQAFEITRIKELANYKIERKDELLALVDRFVDLIVPFRGRGYYHPNFNGSFSIKSILPSMFPNNDELNYKKLGSIQNGGDAMDTFANLHLLKDTSKRDEIRKDLLAYCRLDTLAMVRIFEKLKEIVKD</sequence>
<evidence type="ECO:0000313" key="2">
    <source>
        <dbReference type="EMBL" id="PRM88499.1"/>
    </source>
</evidence>
<feature type="domain" description="DUF2779" evidence="1">
    <location>
        <begin position="292"/>
        <end position="415"/>
    </location>
</feature>
<dbReference type="EMBL" id="NXGH01000029">
    <property type="protein sequence ID" value="PRM88499.1"/>
    <property type="molecule type" value="Genomic_DNA"/>
</dbReference>
<dbReference type="Pfam" id="PF11074">
    <property type="entry name" value="DUF2779"/>
    <property type="match status" value="1"/>
</dbReference>
<dbReference type="InterPro" id="IPR011604">
    <property type="entry name" value="PDDEXK-like_dom_sf"/>
</dbReference>
<evidence type="ECO:0000259" key="1">
    <source>
        <dbReference type="Pfam" id="PF11074"/>
    </source>
</evidence>
<dbReference type="OrthoDB" id="9783873at2"/>
<name>A0A2S9SPQ7_9BACT</name>